<evidence type="ECO:0000256" key="1">
    <source>
        <dbReference type="SAM" id="MobiDB-lite"/>
    </source>
</evidence>
<name>A0AAW2RGK8_SESRA</name>
<dbReference type="EMBL" id="JACGWJ010000013">
    <property type="protein sequence ID" value="KAL0378953.1"/>
    <property type="molecule type" value="Genomic_DNA"/>
</dbReference>
<feature type="region of interest" description="Disordered" evidence="1">
    <location>
        <begin position="1"/>
        <end position="30"/>
    </location>
</feature>
<evidence type="ECO:0000313" key="2">
    <source>
        <dbReference type="EMBL" id="KAL0378953.1"/>
    </source>
</evidence>
<accession>A0AAW2RGK8</accession>
<comment type="caution">
    <text evidence="2">The sequence shown here is derived from an EMBL/GenBank/DDBJ whole genome shotgun (WGS) entry which is preliminary data.</text>
</comment>
<proteinExistence type="predicted"/>
<sequence>MGGSSSGLKKSRSMAFAPRSIGGRDGVSARKKGGFWNRLLLRSGDKKSKF</sequence>
<reference evidence="2" key="2">
    <citation type="journal article" date="2024" name="Plant">
        <title>Genomic evolution and insights into agronomic trait innovations of Sesamum species.</title>
        <authorList>
            <person name="Miao H."/>
            <person name="Wang L."/>
            <person name="Qu L."/>
            <person name="Liu H."/>
            <person name="Sun Y."/>
            <person name="Le M."/>
            <person name="Wang Q."/>
            <person name="Wei S."/>
            <person name="Zheng Y."/>
            <person name="Lin W."/>
            <person name="Duan Y."/>
            <person name="Cao H."/>
            <person name="Xiong S."/>
            <person name="Wang X."/>
            <person name="Wei L."/>
            <person name="Li C."/>
            <person name="Ma Q."/>
            <person name="Ju M."/>
            <person name="Zhao R."/>
            <person name="Li G."/>
            <person name="Mu C."/>
            <person name="Tian Q."/>
            <person name="Mei H."/>
            <person name="Zhang T."/>
            <person name="Gao T."/>
            <person name="Zhang H."/>
        </authorList>
    </citation>
    <scope>NUCLEOTIDE SEQUENCE</scope>
    <source>
        <strain evidence="2">G02</strain>
    </source>
</reference>
<organism evidence="2">
    <name type="scientific">Sesamum radiatum</name>
    <name type="common">Black benniseed</name>
    <dbReference type="NCBI Taxonomy" id="300843"/>
    <lineage>
        <taxon>Eukaryota</taxon>
        <taxon>Viridiplantae</taxon>
        <taxon>Streptophyta</taxon>
        <taxon>Embryophyta</taxon>
        <taxon>Tracheophyta</taxon>
        <taxon>Spermatophyta</taxon>
        <taxon>Magnoliopsida</taxon>
        <taxon>eudicotyledons</taxon>
        <taxon>Gunneridae</taxon>
        <taxon>Pentapetalae</taxon>
        <taxon>asterids</taxon>
        <taxon>lamiids</taxon>
        <taxon>Lamiales</taxon>
        <taxon>Pedaliaceae</taxon>
        <taxon>Sesamum</taxon>
    </lineage>
</organism>
<reference evidence="2" key="1">
    <citation type="submission" date="2020-06" db="EMBL/GenBank/DDBJ databases">
        <authorList>
            <person name="Li T."/>
            <person name="Hu X."/>
            <person name="Zhang T."/>
            <person name="Song X."/>
            <person name="Zhang H."/>
            <person name="Dai N."/>
            <person name="Sheng W."/>
            <person name="Hou X."/>
            <person name="Wei L."/>
        </authorList>
    </citation>
    <scope>NUCLEOTIDE SEQUENCE</scope>
    <source>
        <strain evidence="2">G02</strain>
        <tissue evidence="2">Leaf</tissue>
    </source>
</reference>
<dbReference type="AlphaFoldDB" id="A0AAW2RGK8"/>
<gene>
    <name evidence="2" type="ORF">Sradi_3200800</name>
</gene>
<protein>
    <submittedName>
        <fullName evidence="2">Uncharacterized protein</fullName>
    </submittedName>
</protein>